<dbReference type="Gene3D" id="3.40.50.720">
    <property type="entry name" value="NAD(P)-binding Rossmann-like Domain"/>
    <property type="match status" value="2"/>
</dbReference>
<dbReference type="Pfam" id="PF00389">
    <property type="entry name" value="2-Hacid_dh"/>
    <property type="match status" value="1"/>
</dbReference>
<dbReference type="InterPro" id="IPR050857">
    <property type="entry name" value="D-2-hydroxyacid_DH"/>
</dbReference>
<dbReference type="InterPro" id="IPR043322">
    <property type="entry name" value="CtBP"/>
</dbReference>
<dbReference type="SUPFAM" id="SSF51735">
    <property type="entry name" value="NAD(P)-binding Rossmann-fold domains"/>
    <property type="match status" value="1"/>
</dbReference>
<keyword evidence="2 4" id="KW-0560">Oxidoreductase</keyword>
<dbReference type="GO" id="GO:0003714">
    <property type="term" value="F:transcription corepressor activity"/>
    <property type="evidence" value="ECO:0007669"/>
    <property type="project" value="InterPro"/>
</dbReference>
<dbReference type="PANTHER" id="PTHR42789:SF1">
    <property type="entry name" value="D-ISOMER SPECIFIC 2-HYDROXYACID DEHYDROGENASE FAMILY PROTEIN (AFU_ORTHOLOGUE AFUA_6G10090)"/>
    <property type="match status" value="1"/>
</dbReference>
<evidence type="ECO:0000256" key="1">
    <source>
        <dbReference type="ARBA" id="ARBA00005854"/>
    </source>
</evidence>
<comment type="similarity">
    <text evidence="1 4">Belongs to the D-isomer specific 2-hydroxyacid dehydrogenase family.</text>
</comment>
<evidence type="ECO:0000256" key="4">
    <source>
        <dbReference type="RuleBase" id="RU003719"/>
    </source>
</evidence>
<dbReference type="AlphaFoldDB" id="A0A3Q9HNC3"/>
<reference evidence="7 8" key="1">
    <citation type="submission" date="2016-07" db="EMBL/GenBank/DDBJ databases">
        <title>Genome and transcriptome analysis of iron-reducing fermentative bacteria Anoxybacter fermentans.</title>
        <authorList>
            <person name="Zeng X."/>
            <person name="Shao Z."/>
        </authorList>
    </citation>
    <scope>NUCLEOTIDE SEQUENCE [LARGE SCALE GENOMIC DNA]</scope>
    <source>
        <strain evidence="7 8">DY22613</strain>
    </source>
</reference>
<evidence type="ECO:0000313" key="7">
    <source>
        <dbReference type="EMBL" id="AZR71969.1"/>
    </source>
</evidence>
<dbReference type="EMBL" id="CP016379">
    <property type="protein sequence ID" value="AZR71969.1"/>
    <property type="molecule type" value="Genomic_DNA"/>
</dbReference>
<keyword evidence="8" id="KW-1185">Reference proteome</keyword>
<evidence type="ECO:0000259" key="6">
    <source>
        <dbReference type="Pfam" id="PF02826"/>
    </source>
</evidence>
<dbReference type="Pfam" id="PF02826">
    <property type="entry name" value="2-Hacid_dh_C"/>
    <property type="match status" value="1"/>
</dbReference>
<dbReference type="CDD" id="cd05299">
    <property type="entry name" value="CtBP_dh"/>
    <property type="match status" value="1"/>
</dbReference>
<dbReference type="PROSITE" id="PS00671">
    <property type="entry name" value="D_2_HYDROXYACID_DH_3"/>
    <property type="match status" value="1"/>
</dbReference>
<protein>
    <submittedName>
        <fullName evidence="7">Hydroxyacid dehydrogenase</fullName>
    </submittedName>
</protein>
<dbReference type="Proteomes" id="UP000267250">
    <property type="component" value="Chromosome"/>
</dbReference>
<dbReference type="GO" id="GO:0051287">
    <property type="term" value="F:NAD binding"/>
    <property type="evidence" value="ECO:0007669"/>
    <property type="project" value="InterPro"/>
</dbReference>
<dbReference type="InterPro" id="IPR029753">
    <property type="entry name" value="D-isomer_DH_CS"/>
</dbReference>
<feature type="domain" description="D-isomer specific 2-hydroxyacid dehydrogenase catalytic" evidence="5">
    <location>
        <begin position="18"/>
        <end position="318"/>
    </location>
</feature>
<feature type="domain" description="D-isomer specific 2-hydroxyacid dehydrogenase NAD-binding" evidence="6">
    <location>
        <begin position="110"/>
        <end position="286"/>
    </location>
</feature>
<keyword evidence="3" id="KW-0520">NAD</keyword>
<dbReference type="KEGG" id="aft:BBF96_00245"/>
<evidence type="ECO:0000256" key="2">
    <source>
        <dbReference type="ARBA" id="ARBA00023002"/>
    </source>
</evidence>
<dbReference type="InterPro" id="IPR036291">
    <property type="entry name" value="NAD(P)-bd_dom_sf"/>
</dbReference>
<evidence type="ECO:0000313" key="8">
    <source>
        <dbReference type="Proteomes" id="UP000267250"/>
    </source>
</evidence>
<dbReference type="SUPFAM" id="SSF52283">
    <property type="entry name" value="Formate/glycerate dehydrogenase catalytic domain-like"/>
    <property type="match status" value="1"/>
</dbReference>
<gene>
    <name evidence="7" type="ORF">BBF96_00245</name>
</gene>
<dbReference type="PANTHER" id="PTHR42789">
    <property type="entry name" value="D-ISOMER SPECIFIC 2-HYDROXYACID DEHYDROGENASE FAMILY PROTEIN (AFU_ORTHOLOGUE AFUA_6G10090)"/>
    <property type="match status" value="1"/>
</dbReference>
<organism evidence="7 8">
    <name type="scientific">Anoxybacter fermentans</name>
    <dbReference type="NCBI Taxonomy" id="1323375"/>
    <lineage>
        <taxon>Bacteria</taxon>
        <taxon>Bacillati</taxon>
        <taxon>Bacillota</taxon>
        <taxon>Clostridia</taxon>
        <taxon>Halanaerobiales</taxon>
        <taxon>Anoxybacter</taxon>
    </lineage>
</organism>
<proteinExistence type="inferred from homology"/>
<evidence type="ECO:0000259" key="5">
    <source>
        <dbReference type="Pfam" id="PF00389"/>
    </source>
</evidence>
<dbReference type="FunFam" id="3.40.50.720:FF:000203">
    <property type="entry name" value="D-3-phosphoglycerate dehydrogenase (SerA)"/>
    <property type="match status" value="1"/>
</dbReference>
<dbReference type="GO" id="GO:0016616">
    <property type="term" value="F:oxidoreductase activity, acting on the CH-OH group of donors, NAD or NADP as acceptor"/>
    <property type="evidence" value="ECO:0007669"/>
    <property type="project" value="InterPro"/>
</dbReference>
<evidence type="ECO:0000256" key="3">
    <source>
        <dbReference type="ARBA" id="ARBA00023027"/>
    </source>
</evidence>
<dbReference type="InterPro" id="IPR006140">
    <property type="entry name" value="D-isomer_DH_NAD-bd"/>
</dbReference>
<accession>A0A3Q9HNC3</accession>
<dbReference type="RefSeq" id="WP_127015301.1">
    <property type="nucleotide sequence ID" value="NZ_CP016379.1"/>
</dbReference>
<name>A0A3Q9HNC3_9FIRM</name>
<dbReference type="OrthoDB" id="9805416at2"/>
<dbReference type="InterPro" id="IPR006139">
    <property type="entry name" value="D-isomer_2_OHA_DH_cat_dom"/>
</dbReference>
<sequence>MSKFKVLVTDYEYETLEYEEKVLAEIDAELLKAQCKTEEEVIEAAQGVDGLLVQYAPIGRKVFESLPQLKVVARYGVGVDVVDLEAATEHGVCVVNVPDYCEDEVSDHAFALLMACARKIVLLNNDVKGGNWDFNISRPVYRLRGRTLGIVGFGKIPRRLAEKAKPFGFEIIVYDPFVDEKVEKEYGVKLVELDELMKRSDFVSVHAPLNENTKHMIGARELGLMKESAFIINTARGAVIDEKALIETLKNKKIAGAALDVAEQEPIAKDNPLLDMDNVIITPHVGWYSEEAQIELQTKAARGVADVLIGKKPEYLVNKEVWNK</sequence>